<dbReference type="Proteomes" id="UP000253919">
    <property type="component" value="Unassembled WGS sequence"/>
</dbReference>
<dbReference type="AlphaFoldDB" id="A0A369Q232"/>
<evidence type="ECO:0000313" key="2">
    <source>
        <dbReference type="EMBL" id="RDC58824.1"/>
    </source>
</evidence>
<feature type="signal peptide" evidence="1">
    <location>
        <begin position="1"/>
        <end position="19"/>
    </location>
</feature>
<dbReference type="EMBL" id="QASA01000002">
    <property type="protein sequence ID" value="RDC58824.1"/>
    <property type="molecule type" value="Genomic_DNA"/>
</dbReference>
<organism evidence="2 3">
    <name type="scientific">Adhaeribacter pallidiroseus</name>
    <dbReference type="NCBI Taxonomy" id="2072847"/>
    <lineage>
        <taxon>Bacteria</taxon>
        <taxon>Pseudomonadati</taxon>
        <taxon>Bacteroidota</taxon>
        <taxon>Cytophagia</taxon>
        <taxon>Cytophagales</taxon>
        <taxon>Hymenobacteraceae</taxon>
        <taxon>Adhaeribacter</taxon>
    </lineage>
</organism>
<gene>
    <name evidence="2" type="ORF">AHMF7616_05258</name>
</gene>
<name>A0A369Q232_9BACT</name>
<proteinExistence type="predicted"/>
<keyword evidence="3" id="KW-1185">Reference proteome</keyword>
<evidence type="ECO:0000313" key="3">
    <source>
        <dbReference type="Proteomes" id="UP000253919"/>
    </source>
</evidence>
<reference evidence="2 3" key="1">
    <citation type="submission" date="2018-04" db="EMBL/GenBank/DDBJ databases">
        <title>Adhaeribacter sp. HMF7616 genome sequencing and assembly.</title>
        <authorList>
            <person name="Kang H."/>
            <person name="Kang J."/>
            <person name="Cha I."/>
            <person name="Kim H."/>
            <person name="Joh K."/>
        </authorList>
    </citation>
    <scope>NUCLEOTIDE SEQUENCE [LARGE SCALE GENOMIC DNA]</scope>
    <source>
        <strain evidence="2 3">HMF7616</strain>
    </source>
</reference>
<feature type="chain" id="PRO_5016869711" evidence="1">
    <location>
        <begin position="20"/>
        <end position="246"/>
    </location>
</feature>
<evidence type="ECO:0000256" key="1">
    <source>
        <dbReference type="SAM" id="SignalP"/>
    </source>
</evidence>
<protein>
    <submittedName>
        <fullName evidence="2">Uncharacterized protein</fullName>
    </submittedName>
</protein>
<comment type="caution">
    <text evidence="2">The sequence shown here is derived from an EMBL/GenBank/DDBJ whole genome shotgun (WGS) entry which is preliminary data.</text>
</comment>
<keyword evidence="1" id="KW-0732">Signal</keyword>
<dbReference type="RefSeq" id="WP_115375837.1">
    <property type="nucleotide sequence ID" value="NZ_QASA01000002.1"/>
</dbReference>
<dbReference type="OrthoDB" id="978040at2"/>
<accession>A0A369Q232</accession>
<sequence>MKIIGCLIWALVLSFRLQAQEQPSGMKADPLGYPVHSFFIGTQIPLQYNVGYSYRFPHRFAARLQVGVLTKPYDRFIRSSMEAFGLDKELGRVIAKSFRGGTLLSLSANYHFPKSYTGLYGQYIHLQSGGVTPADALGIYFKRDFSGFDPQGLPAFAFAMQSNLYLLGALYGRQFPLPNPRWRIDGELSLAKVITSSSSFSSNRPGIDRTVLAKGLYQVLDREVGAAYQQHGWLPTLNVYLVYQLW</sequence>